<dbReference type="eggNOG" id="COG2199">
    <property type="taxonomic scope" value="Bacteria"/>
</dbReference>
<dbReference type="PROSITE" id="PS50887">
    <property type="entry name" value="GGDEF"/>
    <property type="match status" value="1"/>
</dbReference>
<evidence type="ECO:0000313" key="4">
    <source>
        <dbReference type="EMBL" id="AIA55045.1"/>
    </source>
</evidence>
<dbReference type="InterPro" id="IPR035965">
    <property type="entry name" value="PAS-like_dom_sf"/>
</dbReference>
<dbReference type="PANTHER" id="PTHR46663">
    <property type="entry name" value="DIGUANYLATE CYCLASE DGCT-RELATED"/>
    <property type="match status" value="1"/>
</dbReference>
<feature type="domain" description="PAC" evidence="2">
    <location>
        <begin position="274"/>
        <end position="328"/>
    </location>
</feature>
<dbReference type="KEGG" id="acz:Acaty_c1177"/>
<dbReference type="Gene3D" id="3.30.450.40">
    <property type="match status" value="1"/>
</dbReference>
<dbReference type="Pfam" id="PF00990">
    <property type="entry name" value="GGDEF"/>
    <property type="match status" value="1"/>
</dbReference>
<dbReference type="InterPro" id="IPR000014">
    <property type="entry name" value="PAS"/>
</dbReference>
<dbReference type="FunFam" id="3.30.70.270:FF:000001">
    <property type="entry name" value="Diguanylate cyclase domain protein"/>
    <property type="match status" value="1"/>
</dbReference>
<feature type="domain" description="PAS" evidence="1">
    <location>
        <begin position="203"/>
        <end position="273"/>
    </location>
</feature>
<dbReference type="InterPro" id="IPR000160">
    <property type="entry name" value="GGDEF_dom"/>
</dbReference>
<reference evidence="4 5" key="1">
    <citation type="journal article" date="2009" name="J. Bacteriol.">
        <title>Draft genome sequence of the extremely acidophilic bacterium Acidithiobacillus caldus ATCC 51756 reveals metabolic versatility in the genus Acidithiobacillus.</title>
        <authorList>
            <person name="Valdes J."/>
            <person name="Quatrini R."/>
            <person name="Hallberg K."/>
            <person name="Dopson M."/>
            <person name="Valenzuela P.D."/>
            <person name="Holmes D.S."/>
        </authorList>
    </citation>
    <scope>NUCLEOTIDE SEQUENCE [LARGE SCALE GENOMIC DNA]</scope>
    <source>
        <strain evidence="5">ATCC 51756 / DSM 8584 / KU</strain>
    </source>
</reference>
<dbReference type="SUPFAM" id="SSF55785">
    <property type="entry name" value="PYP-like sensor domain (PAS domain)"/>
    <property type="match status" value="1"/>
</dbReference>
<dbReference type="HOGENOM" id="CLU_525452_0_0_6"/>
<dbReference type="CDD" id="cd01949">
    <property type="entry name" value="GGDEF"/>
    <property type="match status" value="1"/>
</dbReference>
<dbReference type="PANTHER" id="PTHR46663:SF3">
    <property type="entry name" value="SLL0267 PROTEIN"/>
    <property type="match status" value="1"/>
</dbReference>
<evidence type="ECO:0000259" key="3">
    <source>
        <dbReference type="PROSITE" id="PS50887"/>
    </source>
</evidence>
<dbReference type="Proteomes" id="UP000005522">
    <property type="component" value="Chromosome"/>
</dbReference>
<evidence type="ECO:0000313" key="5">
    <source>
        <dbReference type="Proteomes" id="UP000005522"/>
    </source>
</evidence>
<dbReference type="InterPro" id="IPR052163">
    <property type="entry name" value="DGC-Regulatory_Protein"/>
</dbReference>
<dbReference type="PROSITE" id="PS50113">
    <property type="entry name" value="PAC"/>
    <property type="match status" value="1"/>
</dbReference>
<evidence type="ECO:0000259" key="2">
    <source>
        <dbReference type="PROSITE" id="PS50113"/>
    </source>
</evidence>
<dbReference type="InterPro" id="IPR000700">
    <property type="entry name" value="PAS-assoc_C"/>
</dbReference>
<dbReference type="SUPFAM" id="SSF55781">
    <property type="entry name" value="GAF domain-like"/>
    <property type="match status" value="1"/>
</dbReference>
<dbReference type="InterPro" id="IPR001610">
    <property type="entry name" value="PAC"/>
</dbReference>
<proteinExistence type="predicted"/>
<feature type="domain" description="GGDEF" evidence="3">
    <location>
        <begin position="360"/>
        <end position="498"/>
    </location>
</feature>
<dbReference type="InterPro" id="IPR029787">
    <property type="entry name" value="Nucleotide_cyclase"/>
</dbReference>
<dbReference type="AlphaFoldDB" id="A0A059ZTT6"/>
<organism evidence="4 5">
    <name type="scientific">Acidithiobacillus caldus (strain ATCC 51756 / DSM 8584 / KU)</name>
    <dbReference type="NCBI Taxonomy" id="637389"/>
    <lineage>
        <taxon>Bacteria</taxon>
        <taxon>Pseudomonadati</taxon>
        <taxon>Pseudomonadota</taxon>
        <taxon>Acidithiobacillia</taxon>
        <taxon>Acidithiobacillales</taxon>
        <taxon>Acidithiobacillaceae</taxon>
        <taxon>Acidithiobacillus</taxon>
    </lineage>
</organism>
<dbReference type="RefSeq" id="WP_004871827.1">
    <property type="nucleotide sequence ID" value="NZ_CP005986.1"/>
</dbReference>
<protein>
    <submittedName>
        <fullName evidence="4">Diguanylate cyclase/phosphodiesterase (GGDEF &amp; EAL domains) with PAS/PAC sensor(S)</fullName>
    </submittedName>
</protein>
<dbReference type="GO" id="GO:0003824">
    <property type="term" value="F:catalytic activity"/>
    <property type="evidence" value="ECO:0007669"/>
    <property type="project" value="UniProtKB-ARBA"/>
</dbReference>
<dbReference type="Pfam" id="PF13426">
    <property type="entry name" value="PAS_9"/>
    <property type="match status" value="1"/>
</dbReference>
<dbReference type="NCBIfam" id="TIGR00254">
    <property type="entry name" value="GGDEF"/>
    <property type="match status" value="1"/>
</dbReference>
<dbReference type="NCBIfam" id="TIGR00229">
    <property type="entry name" value="sensory_box"/>
    <property type="match status" value="1"/>
</dbReference>
<dbReference type="Gene3D" id="3.30.70.270">
    <property type="match status" value="1"/>
</dbReference>
<dbReference type="SUPFAM" id="SSF55073">
    <property type="entry name" value="Nucleotide cyclase"/>
    <property type="match status" value="1"/>
</dbReference>
<dbReference type="InterPro" id="IPR043128">
    <property type="entry name" value="Rev_trsase/Diguanyl_cyclase"/>
</dbReference>
<dbReference type="InterPro" id="IPR029016">
    <property type="entry name" value="GAF-like_dom_sf"/>
</dbReference>
<evidence type="ECO:0000259" key="1">
    <source>
        <dbReference type="PROSITE" id="PS50112"/>
    </source>
</evidence>
<sequence length="522" mass="58873">MTAPPADPPPDGQRPRRSLFPWREGQANAAVQRQRQLMNLRAALALQMVQSPRDLDILQQFCELVLQHKVAEHAWIGRPDAEGSFQTLAVAGSRSILGSLSAPLNAPDAQESTPIALVWHDQKPYYSPALPATGAFAAWYAQLRQYRLQSAAVLPLPRGPQNWALLLLLHRDPEAWTGDSQMLLEGVVRGLSDILEDWDTQQRQMVLGAALKSALEGVVLCDVQRRVLYVNQSSFLMTGYHQDELQRHGMSVLQGPETDIQELARIDRALAEGNFYDGRLINYRRDGETFWNHLSIVPIRNRNGELTHFVGIQRDVSREIQLLEQLEYESRHDCLTGLANRRALDDELEVAMARAGRNGTQLALCMIDLDHFKPVNDLYGHEAGDVVLKVVGRRLRDALRRTDYVARLGGDEFVLLIEGYHNLEELGLILSKIEAVVKDPVQIRPDTVVGVRLSMGVCIYPHPRVKDMADLLRFADQALYASKARKTTRQRYWVLFDEALTALSDATTKPRRGSRSQRDPRP</sequence>
<dbReference type="SMART" id="SM00086">
    <property type="entry name" value="PAC"/>
    <property type="match status" value="1"/>
</dbReference>
<dbReference type="CDD" id="cd00130">
    <property type="entry name" value="PAS"/>
    <property type="match status" value="1"/>
</dbReference>
<dbReference type="EMBL" id="CP005986">
    <property type="protein sequence ID" value="AIA55045.1"/>
    <property type="molecule type" value="Genomic_DNA"/>
</dbReference>
<gene>
    <name evidence="4" type="ORF">Acaty_c1177</name>
</gene>
<accession>A0A059ZTT6</accession>
<dbReference type="PROSITE" id="PS50112">
    <property type="entry name" value="PAS"/>
    <property type="match status" value="1"/>
</dbReference>
<dbReference type="Gene3D" id="3.30.450.20">
    <property type="entry name" value="PAS domain"/>
    <property type="match status" value="1"/>
</dbReference>
<name>A0A059ZTT6_ACICK</name>
<dbReference type="SMART" id="SM00267">
    <property type="entry name" value="GGDEF"/>
    <property type="match status" value="1"/>
</dbReference>